<dbReference type="PANTHER" id="PTHR34580">
    <property type="match status" value="1"/>
</dbReference>
<dbReference type="Proteomes" id="UP000318141">
    <property type="component" value="Unassembled WGS sequence"/>
</dbReference>
<dbReference type="PANTHER" id="PTHR34580:SF1">
    <property type="entry name" value="PROTEIN PAFC"/>
    <property type="match status" value="1"/>
</dbReference>
<dbReference type="AlphaFoldDB" id="A0A562BUI2"/>
<feature type="domain" description="WYL" evidence="1">
    <location>
        <begin position="154"/>
        <end position="226"/>
    </location>
</feature>
<dbReference type="Pfam" id="PF25583">
    <property type="entry name" value="WCX"/>
    <property type="match status" value="1"/>
</dbReference>
<dbReference type="EMBL" id="VLJN01000002">
    <property type="protein sequence ID" value="TWG88842.1"/>
    <property type="molecule type" value="Genomic_DNA"/>
</dbReference>
<proteinExistence type="predicted"/>
<sequence length="356" mass="40112">MISPEQDAVLEAMRMSPDKPWRSTELKGIVLGRFPALHERKVRRCLEGLEQDGWIERDGNGPATRWKLLRAVPPRSMRRPPVDLALALLKLRQLARRHLPQQLGEYEEYFASASHALAESTSDTRLNGARAWLGKTARLEAGYPLIAPAIDAAIFDTVLTALYRDETLAIRYRRADQGEGDIRAYQVLPYAIVEKGPYWYLVVRQRRSSGRQGDAFLMRCDRIVEAANVGHVLARESGFDLDDFIQRERVLEWFPEDPSELVLRVYESNNLPSMFRSVRLAADQAIEAVDGGFILRATVTPSVALRNLLLQHAPSIEVLAPATLRDEMAQMLDTAARRYREAATVSAAAGPARERQ</sequence>
<dbReference type="InterPro" id="IPR051534">
    <property type="entry name" value="CBASS_pafABC_assoc_protein"/>
</dbReference>
<dbReference type="OrthoDB" id="8648337at2"/>
<dbReference type="PROSITE" id="PS52050">
    <property type="entry name" value="WYL"/>
    <property type="match status" value="1"/>
</dbReference>
<evidence type="ECO:0000259" key="2">
    <source>
        <dbReference type="Pfam" id="PF25583"/>
    </source>
</evidence>
<evidence type="ECO:0000313" key="4">
    <source>
        <dbReference type="Proteomes" id="UP000318141"/>
    </source>
</evidence>
<evidence type="ECO:0000313" key="3">
    <source>
        <dbReference type="EMBL" id="TWG88842.1"/>
    </source>
</evidence>
<protein>
    <submittedName>
        <fullName evidence="3">WYL domain-containing protein</fullName>
    </submittedName>
</protein>
<organism evidence="3 4">
    <name type="scientific">Cupriavidus gilardii J11</name>
    <dbReference type="NCBI Taxonomy" id="936133"/>
    <lineage>
        <taxon>Bacteria</taxon>
        <taxon>Pseudomonadati</taxon>
        <taxon>Pseudomonadota</taxon>
        <taxon>Betaproteobacteria</taxon>
        <taxon>Burkholderiales</taxon>
        <taxon>Burkholderiaceae</taxon>
        <taxon>Cupriavidus</taxon>
    </lineage>
</organism>
<dbReference type="InterPro" id="IPR057727">
    <property type="entry name" value="WCX_dom"/>
</dbReference>
<comment type="caution">
    <text evidence="3">The sequence shown here is derived from an EMBL/GenBank/DDBJ whole genome shotgun (WGS) entry which is preliminary data.</text>
</comment>
<keyword evidence="4" id="KW-1185">Reference proteome</keyword>
<dbReference type="InterPro" id="IPR026881">
    <property type="entry name" value="WYL_dom"/>
</dbReference>
<gene>
    <name evidence="3" type="ORF">L602_001000000410</name>
</gene>
<accession>A0A562BUI2</accession>
<dbReference type="Pfam" id="PF13280">
    <property type="entry name" value="WYL"/>
    <property type="match status" value="1"/>
</dbReference>
<feature type="domain" description="WCX" evidence="2">
    <location>
        <begin position="262"/>
        <end position="335"/>
    </location>
</feature>
<reference evidence="3 4" key="1">
    <citation type="submission" date="2019-07" db="EMBL/GenBank/DDBJ databases">
        <title>Genome sequencing of lignin-degrading bacterial isolates.</title>
        <authorList>
            <person name="Gladden J."/>
        </authorList>
    </citation>
    <scope>NUCLEOTIDE SEQUENCE [LARGE SCALE GENOMIC DNA]</scope>
    <source>
        <strain evidence="3 4">J11</strain>
    </source>
</reference>
<evidence type="ECO:0000259" key="1">
    <source>
        <dbReference type="Pfam" id="PF13280"/>
    </source>
</evidence>
<name>A0A562BUI2_9BURK</name>